<dbReference type="AlphaFoldDB" id="A0A4D9EWH8"/>
<comment type="caution">
    <text evidence="1">The sequence shown here is derived from an EMBL/GenBank/DDBJ whole genome shotgun (WGS) entry which is preliminary data.</text>
</comment>
<organism evidence="1 2">
    <name type="scientific">Platysternon megacephalum</name>
    <name type="common">big-headed turtle</name>
    <dbReference type="NCBI Taxonomy" id="55544"/>
    <lineage>
        <taxon>Eukaryota</taxon>
        <taxon>Metazoa</taxon>
        <taxon>Chordata</taxon>
        <taxon>Craniata</taxon>
        <taxon>Vertebrata</taxon>
        <taxon>Euteleostomi</taxon>
        <taxon>Archelosauria</taxon>
        <taxon>Testudinata</taxon>
        <taxon>Testudines</taxon>
        <taxon>Cryptodira</taxon>
        <taxon>Durocryptodira</taxon>
        <taxon>Testudinoidea</taxon>
        <taxon>Platysternidae</taxon>
        <taxon>Platysternon</taxon>
    </lineage>
</organism>
<proteinExistence type="predicted"/>
<evidence type="ECO:0000313" key="2">
    <source>
        <dbReference type="Proteomes" id="UP000297703"/>
    </source>
</evidence>
<dbReference type="Proteomes" id="UP000297703">
    <property type="component" value="Unassembled WGS sequence"/>
</dbReference>
<keyword evidence="2" id="KW-1185">Reference proteome</keyword>
<protein>
    <submittedName>
        <fullName evidence="1">Solute carrier family 22 member 5</fullName>
    </submittedName>
</protein>
<reference evidence="1 2" key="2">
    <citation type="submission" date="2019-04" db="EMBL/GenBank/DDBJ databases">
        <title>The genome sequence of big-headed turtle.</title>
        <authorList>
            <person name="Gong S."/>
        </authorList>
    </citation>
    <scope>NUCLEOTIDE SEQUENCE [LARGE SCALE GENOMIC DNA]</scope>
    <source>
        <strain evidence="1">DO16091913</strain>
        <tissue evidence="1">Muscle</tissue>
    </source>
</reference>
<accession>A0A4D9EWH8</accession>
<reference evidence="1 2" key="1">
    <citation type="submission" date="2019-04" db="EMBL/GenBank/DDBJ databases">
        <title>Draft genome of the big-headed turtle Platysternon megacephalum.</title>
        <authorList>
            <person name="Gong S."/>
        </authorList>
    </citation>
    <scope>NUCLEOTIDE SEQUENCE [LARGE SCALE GENOMIC DNA]</scope>
    <source>
        <strain evidence="1">DO16091913</strain>
        <tissue evidence="1">Muscle</tissue>
    </source>
</reference>
<name>A0A4D9EWH8_9SAUR</name>
<evidence type="ECO:0000313" key="1">
    <source>
        <dbReference type="EMBL" id="TFK11472.1"/>
    </source>
</evidence>
<gene>
    <name evidence="1" type="ORF">DR999_PMT05357</name>
</gene>
<sequence length="131" mass="14939">MFTVQDCGLQKDHSKGFRQKRDQRGFSCSVAITNKGSTRNLPWVIVDVKLIWISIAYNKDMFMGVPISVETSEYMATVENEKHSLVQLLLMYQALKKLNILHVTRGDELADYHSPKSTGWGDRPDSHPLKT</sequence>
<dbReference type="EMBL" id="QXTE01000032">
    <property type="protein sequence ID" value="TFK11472.1"/>
    <property type="molecule type" value="Genomic_DNA"/>
</dbReference>